<evidence type="ECO:0008006" key="3">
    <source>
        <dbReference type="Google" id="ProtNLM"/>
    </source>
</evidence>
<protein>
    <recommendedName>
        <fullName evidence="3">ATPase AAA-type core domain-containing protein</fullName>
    </recommendedName>
</protein>
<organism evidence="1 2">
    <name type="scientific">Raphidocelis subcapitata</name>
    <dbReference type="NCBI Taxonomy" id="307507"/>
    <lineage>
        <taxon>Eukaryota</taxon>
        <taxon>Viridiplantae</taxon>
        <taxon>Chlorophyta</taxon>
        <taxon>core chlorophytes</taxon>
        <taxon>Chlorophyceae</taxon>
        <taxon>CS clade</taxon>
        <taxon>Sphaeropleales</taxon>
        <taxon>Selenastraceae</taxon>
        <taxon>Raphidocelis</taxon>
    </lineage>
</organism>
<dbReference type="Gene3D" id="3.40.50.300">
    <property type="entry name" value="P-loop containing nucleotide triphosphate hydrolases"/>
    <property type="match status" value="1"/>
</dbReference>
<reference evidence="1 2" key="1">
    <citation type="journal article" date="2018" name="Sci. Rep.">
        <title>Raphidocelis subcapitata (=Pseudokirchneriella subcapitata) provides an insight into genome evolution and environmental adaptations in the Sphaeropleales.</title>
        <authorList>
            <person name="Suzuki S."/>
            <person name="Yamaguchi H."/>
            <person name="Nakajima N."/>
            <person name="Kawachi M."/>
        </authorList>
    </citation>
    <scope>NUCLEOTIDE SEQUENCE [LARGE SCALE GENOMIC DNA]</scope>
    <source>
        <strain evidence="1 2">NIES-35</strain>
    </source>
</reference>
<dbReference type="InParanoid" id="A0A2V0NV21"/>
<proteinExistence type="predicted"/>
<evidence type="ECO:0000313" key="1">
    <source>
        <dbReference type="EMBL" id="GBF91484.1"/>
    </source>
</evidence>
<name>A0A2V0NV21_9CHLO</name>
<dbReference type="InterPro" id="IPR027417">
    <property type="entry name" value="P-loop_NTPase"/>
</dbReference>
<sequence length="242" mass="25649">MDAIAVSSLLSATQPQLQAQIEALPPLGQDATRCLITGVPRSGKTSMLFHLSCQAAQHGARVVWLCSQLRLEQSPPLLPRGVHRSSPALSNVSFKYVPDITAVKRYAAALHLCESPPAVLVVEDLSDLAGAARLDAARGARDAEITKALAALVDALEHLREARGHACRLFVSDAAGDDGPRGLYLLARWFDAVFALTGSDPSSLALQAVGGSAPHVPPSLPRARLRYSLTHSALTAEGIEWT</sequence>
<dbReference type="SUPFAM" id="SSF52540">
    <property type="entry name" value="P-loop containing nucleoside triphosphate hydrolases"/>
    <property type="match status" value="1"/>
</dbReference>
<dbReference type="Proteomes" id="UP000247498">
    <property type="component" value="Unassembled WGS sequence"/>
</dbReference>
<dbReference type="EMBL" id="BDRX01000024">
    <property type="protein sequence ID" value="GBF91484.1"/>
    <property type="molecule type" value="Genomic_DNA"/>
</dbReference>
<keyword evidence="2" id="KW-1185">Reference proteome</keyword>
<dbReference type="GO" id="GO:0003697">
    <property type="term" value="F:single-stranded DNA binding"/>
    <property type="evidence" value="ECO:0007669"/>
    <property type="project" value="TreeGrafter"/>
</dbReference>
<gene>
    <name evidence="1" type="ORF">Rsub_04224</name>
</gene>
<dbReference type="PANTHER" id="PTHR28653:SF1">
    <property type="entry name" value="ATPASE SWSAP1"/>
    <property type="match status" value="1"/>
</dbReference>
<accession>A0A2V0NV21</accession>
<evidence type="ECO:0000313" key="2">
    <source>
        <dbReference type="Proteomes" id="UP000247498"/>
    </source>
</evidence>
<dbReference type="OrthoDB" id="67296at2759"/>
<comment type="caution">
    <text evidence="1">The sequence shown here is derived from an EMBL/GenBank/DDBJ whole genome shotgun (WGS) entry which is preliminary data.</text>
</comment>
<dbReference type="GO" id="GO:0000724">
    <property type="term" value="P:double-strand break repair via homologous recombination"/>
    <property type="evidence" value="ECO:0007669"/>
    <property type="project" value="TreeGrafter"/>
</dbReference>
<dbReference type="PANTHER" id="PTHR28653">
    <property type="match status" value="1"/>
</dbReference>
<dbReference type="FunCoup" id="A0A2V0NV21">
    <property type="interactions" value="33"/>
</dbReference>
<dbReference type="GO" id="GO:0097196">
    <property type="term" value="C:Shu complex"/>
    <property type="evidence" value="ECO:0007669"/>
    <property type="project" value="TreeGrafter"/>
</dbReference>
<dbReference type="AlphaFoldDB" id="A0A2V0NV21"/>